<keyword evidence="7" id="KW-1185">Reference proteome</keyword>
<comment type="similarity">
    <text evidence="5">Belongs to the pyruvate, phosphate/water dikinase regulatory protein family. PDRP subfamily.</text>
</comment>
<evidence type="ECO:0000256" key="1">
    <source>
        <dbReference type="ARBA" id="ARBA00022527"/>
    </source>
</evidence>
<evidence type="ECO:0000256" key="3">
    <source>
        <dbReference type="ARBA" id="ARBA00022741"/>
    </source>
</evidence>
<dbReference type="PANTHER" id="PTHR31756:SF3">
    <property type="entry name" value="PYRUVATE, PHOSPHATE DIKINASE REGULATORY PROTEIN 1, CHLOROPLASTIC"/>
    <property type="match status" value="1"/>
</dbReference>
<dbReference type="PANTHER" id="PTHR31756">
    <property type="entry name" value="PYRUVATE, PHOSPHATE DIKINASE REGULATORY PROTEIN 1, CHLOROPLASTIC"/>
    <property type="match status" value="1"/>
</dbReference>
<evidence type="ECO:0000313" key="6">
    <source>
        <dbReference type="EMBL" id="GLB46915.1"/>
    </source>
</evidence>
<dbReference type="EC" id="2.7.4.27" evidence="5"/>
<dbReference type="GO" id="GO:0004674">
    <property type="term" value="F:protein serine/threonine kinase activity"/>
    <property type="evidence" value="ECO:0007669"/>
    <property type="project" value="UniProtKB-UniRule"/>
</dbReference>
<dbReference type="HAMAP" id="MF_00921">
    <property type="entry name" value="PDRP"/>
    <property type="match status" value="1"/>
</dbReference>
<keyword evidence="3 5" id="KW-0547">Nucleotide-binding</keyword>
<dbReference type="EMBL" id="BRPL01000002">
    <property type="protein sequence ID" value="GLB46915.1"/>
    <property type="molecule type" value="Genomic_DNA"/>
</dbReference>
<evidence type="ECO:0000313" key="7">
    <source>
        <dbReference type="Proteomes" id="UP001144204"/>
    </source>
</evidence>
<evidence type="ECO:0000256" key="4">
    <source>
        <dbReference type="ARBA" id="ARBA00022777"/>
    </source>
</evidence>
<accession>A0A9W6B114</accession>
<dbReference type="InterPro" id="IPR026565">
    <property type="entry name" value="PPDK_reg"/>
</dbReference>
<comment type="catalytic activity">
    <reaction evidence="5">
        <text>N(tele)-phospho-L-histidyl/O-phospho-L-threonyl-[pyruvate, phosphate dikinase] + phosphate + H(+) = N(tele)-phospho-L-histidyl/L-threonyl-[pyruvate, phosphate dikinase] + diphosphate</text>
        <dbReference type="Rhea" id="RHEA:43696"/>
        <dbReference type="Rhea" id="RHEA-COMP:10650"/>
        <dbReference type="Rhea" id="RHEA-COMP:10651"/>
        <dbReference type="ChEBI" id="CHEBI:15378"/>
        <dbReference type="ChEBI" id="CHEBI:30013"/>
        <dbReference type="ChEBI" id="CHEBI:33019"/>
        <dbReference type="ChEBI" id="CHEBI:43474"/>
        <dbReference type="ChEBI" id="CHEBI:61977"/>
        <dbReference type="ChEBI" id="CHEBI:83586"/>
        <dbReference type="EC" id="2.7.4.27"/>
    </reaction>
</comment>
<dbReference type="GO" id="GO:0043531">
    <property type="term" value="F:ADP binding"/>
    <property type="evidence" value="ECO:0007669"/>
    <property type="project" value="UniProtKB-UniRule"/>
</dbReference>
<feature type="binding site" evidence="5">
    <location>
        <begin position="149"/>
        <end position="156"/>
    </location>
    <ligand>
        <name>ADP</name>
        <dbReference type="ChEBI" id="CHEBI:456216"/>
    </ligand>
</feature>
<dbReference type="Proteomes" id="UP001144204">
    <property type="component" value="Unassembled WGS sequence"/>
</dbReference>
<proteinExistence type="inferred from homology"/>
<evidence type="ECO:0000256" key="2">
    <source>
        <dbReference type="ARBA" id="ARBA00022679"/>
    </source>
</evidence>
<dbReference type="NCBIfam" id="NF003742">
    <property type="entry name" value="PRK05339.1"/>
    <property type="match status" value="1"/>
</dbReference>
<organism evidence="6 7">
    <name type="scientific">Philodulcilactobacillus myokoensis</name>
    <dbReference type="NCBI Taxonomy" id="2929573"/>
    <lineage>
        <taxon>Bacteria</taxon>
        <taxon>Bacillati</taxon>
        <taxon>Bacillota</taxon>
        <taxon>Bacilli</taxon>
        <taxon>Lactobacillales</taxon>
        <taxon>Lactobacillaceae</taxon>
        <taxon>Philodulcilactobacillus</taxon>
    </lineage>
</organism>
<protein>
    <recommendedName>
        <fullName evidence="5">Putative pyruvate, phosphate dikinase regulatory protein</fullName>
        <shortName evidence="5">PPDK regulatory protein</shortName>
        <ecNumber evidence="5">2.7.11.32</ecNumber>
        <ecNumber evidence="5">2.7.4.27</ecNumber>
    </recommendedName>
</protein>
<dbReference type="GO" id="GO:0016776">
    <property type="term" value="F:phosphotransferase activity, phosphate group as acceptor"/>
    <property type="evidence" value="ECO:0007669"/>
    <property type="project" value="UniProtKB-UniRule"/>
</dbReference>
<dbReference type="AlphaFoldDB" id="A0A9W6B114"/>
<comment type="caution">
    <text evidence="6">The sequence shown here is derived from an EMBL/GenBank/DDBJ whole genome shotgun (WGS) entry which is preliminary data.</text>
</comment>
<keyword evidence="6" id="KW-0670">Pyruvate</keyword>
<keyword evidence="4 5" id="KW-0418">Kinase</keyword>
<comment type="catalytic activity">
    <reaction evidence="5">
        <text>N(tele)-phospho-L-histidyl/L-threonyl-[pyruvate, phosphate dikinase] + ADP = N(tele)-phospho-L-histidyl/O-phospho-L-threonyl-[pyruvate, phosphate dikinase] + AMP + H(+)</text>
        <dbReference type="Rhea" id="RHEA:43692"/>
        <dbReference type="Rhea" id="RHEA-COMP:10650"/>
        <dbReference type="Rhea" id="RHEA-COMP:10651"/>
        <dbReference type="ChEBI" id="CHEBI:15378"/>
        <dbReference type="ChEBI" id="CHEBI:30013"/>
        <dbReference type="ChEBI" id="CHEBI:61977"/>
        <dbReference type="ChEBI" id="CHEBI:83586"/>
        <dbReference type="ChEBI" id="CHEBI:456215"/>
        <dbReference type="ChEBI" id="CHEBI:456216"/>
        <dbReference type="EC" id="2.7.11.32"/>
    </reaction>
</comment>
<name>A0A9W6B114_9LACO</name>
<dbReference type="EC" id="2.7.11.32" evidence="5"/>
<reference evidence="6" key="2">
    <citation type="journal article" date="2023" name="PLoS ONE">
        <title>Philodulcilactobacillus myokoensis gen. nov., sp. nov., a fructophilic, acidophilic, and agar-phobic lactic acid bacterium isolated from fermented vegetable extracts.</title>
        <authorList>
            <person name="Kouya T."/>
            <person name="Ishiyama Y."/>
            <person name="Ohashi S."/>
            <person name="Kumakubo R."/>
            <person name="Yamazaki T."/>
            <person name="Otaki T."/>
        </authorList>
    </citation>
    <scope>NUCLEOTIDE SEQUENCE</scope>
    <source>
        <strain evidence="6">WR16-4</strain>
    </source>
</reference>
<dbReference type="InterPro" id="IPR005177">
    <property type="entry name" value="Kinase-pyrophosphorylase"/>
</dbReference>
<sequence>MDKLNIFIISDASGQTALTVAKTAASQFQHTTPNYQRFTYVTEKESLKNVLKQAEKSQSVIFHTLTKPEMSKIVIDFAKKHHLLECDCIQKPITMLAKQTGMEPEYVPNLVHNLNSNYFNRISAMEFAVVNDDGKNPQNLSKADIVILGVSRTSKTPLSLYLANNNFKVANVPINPKIQLPDQVWDIDKNKIFGLTNTVKSLKKIRRERMRSYGMNLDTPYSNSKNIKAELEYAKNLYKKIGCRSINVSNKSIEETATIIMSKLGYSKIKN</sequence>
<reference evidence="6" key="1">
    <citation type="submission" date="2022-07" db="EMBL/GenBank/DDBJ databases">
        <authorList>
            <person name="Kouya T."/>
            <person name="Ishiyama Y."/>
        </authorList>
    </citation>
    <scope>NUCLEOTIDE SEQUENCE</scope>
    <source>
        <strain evidence="6">WR16-4</strain>
    </source>
</reference>
<dbReference type="GO" id="GO:0005524">
    <property type="term" value="F:ATP binding"/>
    <property type="evidence" value="ECO:0007669"/>
    <property type="project" value="InterPro"/>
</dbReference>
<keyword evidence="1 5" id="KW-0723">Serine/threonine-protein kinase</keyword>
<evidence type="ECO:0000256" key="5">
    <source>
        <dbReference type="HAMAP-Rule" id="MF_00921"/>
    </source>
</evidence>
<dbReference type="RefSeq" id="WP_286136377.1">
    <property type="nucleotide sequence ID" value="NZ_BRPL01000002.1"/>
</dbReference>
<dbReference type="Pfam" id="PF03618">
    <property type="entry name" value="Kinase-PPPase"/>
    <property type="match status" value="1"/>
</dbReference>
<comment type="function">
    <text evidence="5">Bifunctional serine/threonine kinase and phosphorylase involved in the regulation of the pyruvate, phosphate dikinase (PPDK) by catalyzing its phosphorylation/dephosphorylation.</text>
</comment>
<gene>
    <name evidence="6" type="ORF">WR164_08940</name>
</gene>
<keyword evidence="2 5" id="KW-0808">Transferase</keyword>